<gene>
    <name evidence="1" type="ORF">RM528_33855</name>
</gene>
<sequence length="64" mass="7218">GRLRGTDEQLSLESLRLMRAEAELDHSKAVRELGWEPRPVEESIAEAAKFWVGLRAAKRAQKSS</sequence>
<comment type="caution">
    <text evidence="1">The sequence shown here is derived from an EMBL/GenBank/DDBJ whole genome shotgun (WGS) entry which is preliminary data.</text>
</comment>
<protein>
    <recommendedName>
        <fullName evidence="3">NAD-dependent dehydratase</fullName>
    </recommendedName>
</protein>
<evidence type="ECO:0000313" key="2">
    <source>
        <dbReference type="Proteomes" id="UP001180503"/>
    </source>
</evidence>
<organism evidence="1 2">
    <name type="scientific">Streptomyces edwardsiae</name>
    <dbReference type="NCBI Taxonomy" id="3075527"/>
    <lineage>
        <taxon>Bacteria</taxon>
        <taxon>Bacillati</taxon>
        <taxon>Actinomycetota</taxon>
        <taxon>Actinomycetes</taxon>
        <taxon>Kitasatosporales</taxon>
        <taxon>Streptomycetaceae</taxon>
        <taxon>Streptomyces</taxon>
    </lineage>
</organism>
<evidence type="ECO:0008006" key="3">
    <source>
        <dbReference type="Google" id="ProtNLM"/>
    </source>
</evidence>
<dbReference type="Proteomes" id="UP001180503">
    <property type="component" value="Unassembled WGS sequence"/>
</dbReference>
<dbReference type="Gene3D" id="3.40.50.720">
    <property type="entry name" value="NAD(P)-binding Rossmann-like Domain"/>
    <property type="match status" value="1"/>
</dbReference>
<feature type="non-terminal residue" evidence="1">
    <location>
        <position position="1"/>
    </location>
</feature>
<dbReference type="EMBL" id="JAVRFB010000082">
    <property type="protein sequence ID" value="MDT0406828.1"/>
    <property type="molecule type" value="Genomic_DNA"/>
</dbReference>
<proteinExistence type="predicted"/>
<reference evidence="2" key="1">
    <citation type="submission" date="2023-07" db="EMBL/GenBank/DDBJ databases">
        <title>30 novel species of actinomycetes from the DSMZ collection.</title>
        <authorList>
            <person name="Nouioui I."/>
        </authorList>
    </citation>
    <scope>NUCLEOTIDE SEQUENCE [LARGE SCALE GENOMIC DNA]</scope>
    <source>
        <strain evidence="2">DSM 41635</strain>
    </source>
</reference>
<evidence type="ECO:0000313" key="1">
    <source>
        <dbReference type="EMBL" id="MDT0406828.1"/>
    </source>
</evidence>
<name>A0ABU2QQS6_9ACTN</name>
<accession>A0ABU2QQS6</accession>